<feature type="compositionally biased region" description="Pro residues" evidence="1">
    <location>
        <begin position="364"/>
        <end position="373"/>
    </location>
</feature>
<comment type="caution">
    <text evidence="2">The sequence shown here is derived from an EMBL/GenBank/DDBJ whole genome shotgun (WGS) entry which is preliminary data.</text>
</comment>
<feature type="compositionally biased region" description="Basic and acidic residues" evidence="1">
    <location>
        <begin position="335"/>
        <end position="353"/>
    </location>
</feature>
<evidence type="ECO:0000256" key="1">
    <source>
        <dbReference type="SAM" id="MobiDB-lite"/>
    </source>
</evidence>
<feature type="region of interest" description="Disordered" evidence="1">
    <location>
        <begin position="54"/>
        <end position="140"/>
    </location>
</feature>
<dbReference type="GeneID" id="70244888"/>
<accession>A0AAD4KE87</accession>
<feature type="region of interest" description="Disordered" evidence="1">
    <location>
        <begin position="251"/>
        <end position="560"/>
    </location>
</feature>
<evidence type="ECO:0000313" key="2">
    <source>
        <dbReference type="EMBL" id="KAH8690167.1"/>
    </source>
</evidence>
<feature type="compositionally biased region" description="Basic and acidic residues" evidence="1">
    <location>
        <begin position="451"/>
        <end position="493"/>
    </location>
</feature>
<feature type="compositionally biased region" description="Basic and acidic residues" evidence="1">
    <location>
        <begin position="95"/>
        <end position="116"/>
    </location>
</feature>
<dbReference type="Proteomes" id="UP001201262">
    <property type="component" value="Unassembled WGS sequence"/>
</dbReference>
<feature type="compositionally biased region" description="Low complexity" evidence="1">
    <location>
        <begin position="525"/>
        <end position="538"/>
    </location>
</feature>
<dbReference type="EMBL" id="JAJTJA010000014">
    <property type="protein sequence ID" value="KAH8690167.1"/>
    <property type="molecule type" value="Genomic_DNA"/>
</dbReference>
<gene>
    <name evidence="2" type="ORF">BGW36DRAFT_364891</name>
</gene>
<feature type="compositionally biased region" description="Basic and acidic residues" evidence="1">
    <location>
        <begin position="407"/>
        <end position="416"/>
    </location>
</feature>
<feature type="compositionally biased region" description="Polar residues" evidence="1">
    <location>
        <begin position="57"/>
        <end position="68"/>
    </location>
</feature>
<proteinExistence type="predicted"/>
<feature type="region of interest" description="Disordered" evidence="1">
    <location>
        <begin position="601"/>
        <end position="646"/>
    </location>
</feature>
<name>A0AAD4KE87_9EURO</name>
<evidence type="ECO:0000313" key="3">
    <source>
        <dbReference type="Proteomes" id="UP001201262"/>
    </source>
</evidence>
<reference evidence="2" key="1">
    <citation type="submission" date="2021-12" db="EMBL/GenBank/DDBJ databases">
        <title>Convergent genome expansion in fungi linked to evolution of root-endophyte symbiosis.</title>
        <authorList>
            <consortium name="DOE Joint Genome Institute"/>
            <person name="Ke Y.-H."/>
            <person name="Bonito G."/>
            <person name="Liao H.-L."/>
            <person name="Looney B."/>
            <person name="Rojas-Flechas A."/>
            <person name="Nash J."/>
            <person name="Hameed K."/>
            <person name="Schadt C."/>
            <person name="Martin F."/>
            <person name="Crous P.W."/>
            <person name="Miettinen O."/>
            <person name="Magnuson J.K."/>
            <person name="Labbe J."/>
            <person name="Jacobson D."/>
            <person name="Doktycz M.J."/>
            <person name="Veneault-Fourrey C."/>
            <person name="Kuo A."/>
            <person name="Mondo S."/>
            <person name="Calhoun S."/>
            <person name="Riley R."/>
            <person name="Ohm R."/>
            <person name="LaButti K."/>
            <person name="Andreopoulos B."/>
            <person name="Pangilinan J."/>
            <person name="Nolan M."/>
            <person name="Tritt A."/>
            <person name="Clum A."/>
            <person name="Lipzen A."/>
            <person name="Daum C."/>
            <person name="Barry K."/>
            <person name="Grigoriev I.V."/>
            <person name="Vilgalys R."/>
        </authorList>
    </citation>
    <scope>NUCLEOTIDE SEQUENCE</scope>
    <source>
        <strain evidence="2">PMI_201</strain>
    </source>
</reference>
<dbReference type="AlphaFoldDB" id="A0AAD4KE87"/>
<protein>
    <submittedName>
        <fullName evidence="2">Uncharacterized protein</fullName>
    </submittedName>
</protein>
<sequence length="646" mass="72289">MARKVPQKPAPAYIEDYDDDADSVIPQTRQSAHIAAKRSKTALVPLDSVPIDFASDSGYSSRTAATGNSSQSRASARPSPMPLTLDTIAASRPVEAVRVKEGRKDKGKQRQEKRASADMMHMNARAAPPPRSSSTSRRQSINMHAQPDAYWAYANGYPNAPGYPVPAPVDYSSYYYYQQSTPTQDIPPQSPQTGQYPYPSYGHAQGHGPEMHIAQSTQRQRRPSRASVYNMDERPLSYHAGMPNAMYNPGALPATPYEQGPPPAPSAYHTMPSTPHQQYYAEPGSPYQQVFEKQRASSVSRPKEQRRRSSVYGRPVIEHTTPKASFEDGSFLERQISREHRSRRPSESRRPVETEGLDEDYYRMPPPPPPAPKPKAKAPKIIQKRPEPPQKSMTTGSVPPTSRRMSHSRDSWDLSDLKQALPHQQIRKIAGVPERSQSMKATRRTSYHAPDGARRIIEGSRRRTNYYDDEHQPQREPRRELPIDLEQKHRSAEEYQAAKSGRTGVPLTADALRLKAKIAQRQDSDSGSQKSRSNSSRGSDARTRDGSGVGSRFDDDSSFTMTMNGMTMTFPQGSVSGKTIHLRTDEQGAIGLNIEGRRPKKYIMPAGSEFTSASSRREVEDGRRPRDDRRSDRNSRRSSRSTFSGR</sequence>
<feature type="compositionally biased region" description="Low complexity" evidence="1">
    <location>
        <begin position="69"/>
        <end position="78"/>
    </location>
</feature>
<dbReference type="RefSeq" id="XP_046066450.1">
    <property type="nucleotide sequence ID" value="XM_046214601.1"/>
</dbReference>
<organism evidence="2 3">
    <name type="scientific">Talaromyces proteolyticus</name>
    <dbReference type="NCBI Taxonomy" id="1131652"/>
    <lineage>
        <taxon>Eukaryota</taxon>
        <taxon>Fungi</taxon>
        <taxon>Dikarya</taxon>
        <taxon>Ascomycota</taxon>
        <taxon>Pezizomycotina</taxon>
        <taxon>Eurotiomycetes</taxon>
        <taxon>Eurotiomycetidae</taxon>
        <taxon>Eurotiales</taxon>
        <taxon>Trichocomaceae</taxon>
        <taxon>Talaromyces</taxon>
        <taxon>Talaromyces sect. Bacilispori</taxon>
    </lineage>
</organism>
<feature type="compositionally biased region" description="Basic and acidic residues" evidence="1">
    <location>
        <begin position="615"/>
        <end position="635"/>
    </location>
</feature>
<keyword evidence="3" id="KW-1185">Reference proteome</keyword>
<feature type="compositionally biased region" description="Polar residues" evidence="1">
    <location>
        <begin position="391"/>
        <end position="400"/>
    </location>
</feature>
<feature type="region of interest" description="Disordered" evidence="1">
    <location>
        <begin position="202"/>
        <end position="226"/>
    </location>
</feature>